<dbReference type="PRINTS" id="PR00301">
    <property type="entry name" value="HEATSHOCK70"/>
</dbReference>
<sequence>MKSIGIDLGTTNSVIATIKNGVPYVIPNNEGSRTTPSIVAYTKDQKILVGQLAKRQSVINPKNTFFSIKRFIGLRKNEIDINLENLPYDIITDTNNNIKIKCPAFNTVFSPEEISAQIIRKLTDDAKTNLNEPITKAVITIPAYFNASQRQATIDAGKIAGLEILRIINEPTAASLAYGLDKKNKTILVFDLGGGTFDVSILDVGDNVFEVLSSTGDINLGGDDFDKNIMSWLIEIFNKKENLNILEYPKSLQRLTEAAEQAKIQLSTHEETEISLPFLITKPKDGGEPRHLNTTLTRTTFEKLNNTLINRCKEPLQKALLDAKLEPIDIDEVVLVGGSTRIPAIRSLIKSIINRKINESANPDEVVAIGAAIQAGIITGEMKKMLLLDVTPLSLGVETLGEVMTKIINRNTTIPASRSKTFITASGTQTSAEINIVQGEREFVSDNKILGCFYLEDLPTHMDNSRSEIKITFDINEDGILAVKAQEKKSKKEKSIIIQNTSTLDENNVQSIIDEAEKYAEQDQEKRKFAELASQAEIFCLEIEKILQLNESTINETEKIKIKTLMNEIKLNIKTKDFNSLQNHYNELKLILDQLTKN</sequence>
<dbReference type="Gene3D" id="3.30.420.40">
    <property type="match status" value="2"/>
</dbReference>
<dbReference type="PANTHER" id="PTHR19375">
    <property type="entry name" value="HEAT SHOCK PROTEIN 70KDA"/>
    <property type="match status" value="1"/>
</dbReference>
<dbReference type="PROSITE" id="PS00329">
    <property type="entry name" value="HSP70_2"/>
    <property type="match status" value="1"/>
</dbReference>
<organism evidence="4">
    <name type="scientific">Nitzschia sp.</name>
    <name type="common">in: diatoms</name>
    <dbReference type="NCBI Taxonomy" id="1884248"/>
    <lineage>
        <taxon>Eukaryota</taxon>
        <taxon>Sar</taxon>
        <taxon>Stramenopiles</taxon>
        <taxon>Ochrophyta</taxon>
        <taxon>Bacillariophyta</taxon>
        <taxon>Bacillariophyceae</taxon>
        <taxon>Bacillariophycidae</taxon>
        <taxon>Bacillariales</taxon>
        <taxon>Bacillariaceae</taxon>
        <taxon>Nitzschia</taxon>
    </lineage>
</organism>
<reference evidence="4" key="1">
    <citation type="journal article" date="2019" name="Am. J. Bot.">
        <title>A single loss of photosynthesis in the diatom order Bacillariales (Bacillariophyta).</title>
        <authorList>
            <person name="Onyshchenko A."/>
            <person name="Ruck E.C."/>
            <person name="Nakov T."/>
            <person name="Alverson A.J."/>
        </authorList>
    </citation>
    <scope>NUCLEOTIDE SEQUENCE</scope>
    <source>
        <strain evidence="4">Nitz4</strain>
    </source>
</reference>
<evidence type="ECO:0000256" key="3">
    <source>
        <dbReference type="RuleBase" id="RU003322"/>
    </source>
</evidence>
<dbReference type="FunFam" id="3.90.640.10:FF:000003">
    <property type="entry name" value="Molecular chaperone DnaK"/>
    <property type="match status" value="1"/>
</dbReference>
<dbReference type="InterPro" id="IPR013126">
    <property type="entry name" value="Hsp_70_fam"/>
</dbReference>
<keyword evidence="4" id="KW-0934">Plastid</keyword>
<keyword evidence="2 3" id="KW-0067">ATP-binding</keyword>
<dbReference type="Gene3D" id="2.60.34.10">
    <property type="entry name" value="Substrate Binding Domain Of DNAk, Chain A, domain 1"/>
    <property type="match status" value="1"/>
</dbReference>
<dbReference type="Gene3D" id="3.90.640.10">
    <property type="entry name" value="Actin, Chain A, domain 4"/>
    <property type="match status" value="1"/>
</dbReference>
<evidence type="ECO:0000256" key="1">
    <source>
        <dbReference type="ARBA" id="ARBA00022741"/>
    </source>
</evidence>
<dbReference type="SUPFAM" id="SSF53067">
    <property type="entry name" value="Actin-like ATPase domain"/>
    <property type="match status" value="2"/>
</dbReference>
<dbReference type="GO" id="GO:0140662">
    <property type="term" value="F:ATP-dependent protein folding chaperone"/>
    <property type="evidence" value="ECO:0007669"/>
    <property type="project" value="InterPro"/>
</dbReference>
<dbReference type="GO" id="GO:0005524">
    <property type="term" value="F:ATP binding"/>
    <property type="evidence" value="ECO:0007669"/>
    <property type="project" value="UniProtKB-KW"/>
</dbReference>
<comment type="similarity">
    <text evidence="3">Belongs to the heat shock protein 70 family.</text>
</comment>
<geneLocation type="plastid" evidence="4"/>
<accession>A0A5J6DUN4</accession>
<gene>
    <name evidence="4" type="primary">dnaK</name>
</gene>
<dbReference type="SUPFAM" id="SSF100920">
    <property type="entry name" value="Heat shock protein 70kD (HSP70), peptide-binding domain"/>
    <property type="match status" value="1"/>
</dbReference>
<dbReference type="CDD" id="cd10234">
    <property type="entry name" value="ASKHA_NBD_HSP70_DnaK-like"/>
    <property type="match status" value="1"/>
</dbReference>
<dbReference type="Pfam" id="PF00012">
    <property type="entry name" value="HSP70"/>
    <property type="match status" value="1"/>
</dbReference>
<dbReference type="EMBL" id="MG273660">
    <property type="protein sequence ID" value="QES95306.1"/>
    <property type="molecule type" value="Genomic_DNA"/>
</dbReference>
<dbReference type="AlphaFoldDB" id="A0A5J6DUN4"/>
<dbReference type="NCBIfam" id="NF001413">
    <property type="entry name" value="PRK00290.1"/>
    <property type="match status" value="1"/>
</dbReference>
<dbReference type="PROSITE" id="PS01036">
    <property type="entry name" value="HSP70_3"/>
    <property type="match status" value="1"/>
</dbReference>
<dbReference type="InterPro" id="IPR043129">
    <property type="entry name" value="ATPase_NBD"/>
</dbReference>
<evidence type="ECO:0000256" key="2">
    <source>
        <dbReference type="ARBA" id="ARBA00022840"/>
    </source>
</evidence>
<name>A0A5J6DUN4_9STRA</name>
<proteinExistence type="inferred from homology"/>
<dbReference type="InterPro" id="IPR018181">
    <property type="entry name" value="Heat_shock_70_CS"/>
</dbReference>
<dbReference type="PROSITE" id="PS00297">
    <property type="entry name" value="HSP70_1"/>
    <property type="match status" value="1"/>
</dbReference>
<dbReference type="FunFam" id="3.30.420.40:FF:000004">
    <property type="entry name" value="Molecular chaperone DnaK"/>
    <property type="match status" value="1"/>
</dbReference>
<evidence type="ECO:0000313" key="4">
    <source>
        <dbReference type="EMBL" id="QES95306.1"/>
    </source>
</evidence>
<keyword evidence="1 3" id="KW-0547">Nucleotide-binding</keyword>
<dbReference type="InterPro" id="IPR029047">
    <property type="entry name" value="HSP70_peptide-bd_sf"/>
</dbReference>
<protein>
    <submittedName>
        <fullName evidence="4">Hsp70-type chaperone</fullName>
    </submittedName>
</protein>